<keyword evidence="2" id="KW-1185">Reference proteome</keyword>
<accession>A0ABN3FEW6</accession>
<dbReference type="Proteomes" id="UP001501444">
    <property type="component" value="Unassembled WGS sequence"/>
</dbReference>
<organism evidence="1 2">
    <name type="scientific">Dactylosporangium salmoneum</name>
    <dbReference type="NCBI Taxonomy" id="53361"/>
    <lineage>
        <taxon>Bacteria</taxon>
        <taxon>Bacillati</taxon>
        <taxon>Actinomycetota</taxon>
        <taxon>Actinomycetes</taxon>
        <taxon>Micromonosporales</taxon>
        <taxon>Micromonosporaceae</taxon>
        <taxon>Dactylosporangium</taxon>
    </lineage>
</organism>
<evidence type="ECO:0008006" key="3">
    <source>
        <dbReference type="Google" id="ProtNLM"/>
    </source>
</evidence>
<protein>
    <recommendedName>
        <fullName evidence="3">Spheroidene monooxygenase</fullName>
    </recommendedName>
</protein>
<evidence type="ECO:0000313" key="2">
    <source>
        <dbReference type="Proteomes" id="UP001501444"/>
    </source>
</evidence>
<comment type="caution">
    <text evidence="1">The sequence shown here is derived from an EMBL/GenBank/DDBJ whole genome shotgun (WGS) entry which is preliminary data.</text>
</comment>
<sequence length="218" mass="23972">MIARLHVWRVPVRAVPAMFWSMAVDRRKIRKSADFAKLLGTGKGREFGVGAADLTRWAAIVVGEPAVRPPMRGAVSSCTLTLEPIASRGTWSGSSPFTPTDPQSTGDQPVAVITRARLRAGRAVAFWRAIDPVARDLRNAEGLYCAFGIGEAPVGFQGTVSVWRCAADVVRFAYRRPQHAAVVARTPRQGWYAEELFARFHVLDIDGDREVIGWRDGQ</sequence>
<gene>
    <name evidence="1" type="ORF">GCM10010170_005040</name>
</gene>
<proteinExistence type="predicted"/>
<dbReference type="CDD" id="cd21650">
    <property type="entry name" value="CrtA-like"/>
    <property type="match status" value="1"/>
</dbReference>
<dbReference type="EMBL" id="BAAARV010000004">
    <property type="protein sequence ID" value="GAA2328442.1"/>
    <property type="molecule type" value="Genomic_DNA"/>
</dbReference>
<name>A0ABN3FEW6_9ACTN</name>
<evidence type="ECO:0000313" key="1">
    <source>
        <dbReference type="EMBL" id="GAA2328442.1"/>
    </source>
</evidence>
<reference evidence="1 2" key="1">
    <citation type="journal article" date="2019" name="Int. J. Syst. Evol. Microbiol.">
        <title>The Global Catalogue of Microorganisms (GCM) 10K type strain sequencing project: providing services to taxonomists for standard genome sequencing and annotation.</title>
        <authorList>
            <consortium name="The Broad Institute Genomics Platform"/>
            <consortium name="The Broad Institute Genome Sequencing Center for Infectious Disease"/>
            <person name="Wu L."/>
            <person name="Ma J."/>
        </authorList>
    </citation>
    <scope>NUCLEOTIDE SEQUENCE [LARGE SCALE GENOMIC DNA]</scope>
    <source>
        <strain evidence="1 2">JCM 3272</strain>
    </source>
</reference>
<dbReference type="InterPro" id="IPR049574">
    <property type="entry name" value="CrtA-like"/>
</dbReference>